<dbReference type="Gene3D" id="3.40.640.10">
    <property type="entry name" value="Type I PLP-dependent aspartate aminotransferase-like (Major domain)"/>
    <property type="match status" value="1"/>
</dbReference>
<dbReference type="Gene3D" id="3.90.1150.10">
    <property type="entry name" value="Aspartate Aminotransferase, domain 1"/>
    <property type="match status" value="1"/>
</dbReference>
<comment type="caution">
    <text evidence="6">The sequence shown here is derived from an EMBL/GenBank/DDBJ whole genome shotgun (WGS) entry which is preliminary data.</text>
</comment>
<dbReference type="InterPro" id="IPR050859">
    <property type="entry name" value="Class-I_PLP-dep_aminotransf"/>
</dbReference>
<evidence type="ECO:0000256" key="1">
    <source>
        <dbReference type="ARBA" id="ARBA00001933"/>
    </source>
</evidence>
<dbReference type="GO" id="GO:0030170">
    <property type="term" value="F:pyridoxal phosphate binding"/>
    <property type="evidence" value="ECO:0007669"/>
    <property type="project" value="InterPro"/>
</dbReference>
<reference evidence="6" key="1">
    <citation type="journal article" date="2022" name="Front. Microbiol.">
        <title>Genome-based taxonomic rearrangement of Oceanobacter-related bacteria including the description of Thalassolituus hydrocarbonoclasticus sp. nov. and Thalassolituus pacificus sp. nov. and emended description of the genus Thalassolituus.</title>
        <authorList>
            <person name="Dong C."/>
            <person name="Wei L."/>
            <person name="Wang J."/>
            <person name="Lai Q."/>
            <person name="Huang Z."/>
            <person name="Shao Z."/>
        </authorList>
    </citation>
    <scope>NUCLEOTIDE SEQUENCE</scope>
    <source>
        <strain evidence="6">59MF3M-4</strain>
    </source>
</reference>
<evidence type="ECO:0000256" key="4">
    <source>
        <dbReference type="ARBA" id="ARBA00022898"/>
    </source>
</evidence>
<dbReference type="CDD" id="cd00609">
    <property type="entry name" value="AAT_like"/>
    <property type="match status" value="1"/>
</dbReference>
<dbReference type="InterPro" id="IPR015422">
    <property type="entry name" value="PyrdxlP-dep_Trfase_small"/>
</dbReference>
<protein>
    <submittedName>
        <fullName evidence="6">PLP-dependent aminotransferase family protein</fullName>
    </submittedName>
</protein>
<dbReference type="AlphaFoldDB" id="A0A9X2WHL4"/>
<keyword evidence="3" id="KW-0808">Transferase</keyword>
<dbReference type="GO" id="GO:0008483">
    <property type="term" value="F:transaminase activity"/>
    <property type="evidence" value="ECO:0007669"/>
    <property type="project" value="UniProtKB-KW"/>
</dbReference>
<feature type="domain" description="Aminotransferase class I/classII large" evidence="5">
    <location>
        <begin position="27"/>
        <end position="373"/>
    </location>
</feature>
<evidence type="ECO:0000256" key="2">
    <source>
        <dbReference type="ARBA" id="ARBA00022576"/>
    </source>
</evidence>
<evidence type="ECO:0000256" key="3">
    <source>
        <dbReference type="ARBA" id="ARBA00022679"/>
    </source>
</evidence>
<dbReference type="GO" id="GO:1901605">
    <property type="term" value="P:alpha-amino acid metabolic process"/>
    <property type="evidence" value="ECO:0007669"/>
    <property type="project" value="TreeGrafter"/>
</dbReference>
<dbReference type="RefSeq" id="WP_260977046.1">
    <property type="nucleotide sequence ID" value="NZ_JAOANI010000022.1"/>
</dbReference>
<sequence length="379" mass="41761">MQTARHVQQLRSSYIREILRAATADGVISLAGGLPAADLFPHALLQEALIKVAGNKQVFQYGETRGYAPLLDHLRVTSDLKTSHGALVTTGSQQGLDLIARTYINPGDHIVLEAPSYLGALQVFTLAQANINTVVQTSNGPALMALEQLFASRSVKLFYAVPDFHNPTGISWSLQTRKDVAKLCQAFNVTLIEDAPYRDLRFSGEHLPLVSSFCPENAMVLRSSSKISAPGLRLGSVTGPEEWIAHLIRVKQTSDLHSSLPMQAVMLEVFTHPEFEAHLRNVRIHYRQRYLALAQAINQHLPPEVSYAEVEGGMFLWLRLAQGDPMEIAKKALEKGVAVVPGDVFYSADDIKSPAIRLNFSYCKPEDLNAAIQLLARVF</sequence>
<dbReference type="InterPro" id="IPR015421">
    <property type="entry name" value="PyrdxlP-dep_Trfase_major"/>
</dbReference>
<evidence type="ECO:0000313" key="6">
    <source>
        <dbReference type="EMBL" id="MCT7360205.1"/>
    </source>
</evidence>
<keyword evidence="4" id="KW-0663">Pyridoxal phosphate</keyword>
<comment type="cofactor">
    <cofactor evidence="1">
        <name>pyridoxal 5'-phosphate</name>
        <dbReference type="ChEBI" id="CHEBI:597326"/>
    </cofactor>
</comment>
<accession>A0A9X2WHL4</accession>
<organism evidence="6 7">
    <name type="scientific">Thalassolituus pacificus</name>
    <dbReference type="NCBI Taxonomy" id="2975440"/>
    <lineage>
        <taxon>Bacteria</taxon>
        <taxon>Pseudomonadati</taxon>
        <taxon>Pseudomonadota</taxon>
        <taxon>Gammaproteobacteria</taxon>
        <taxon>Oceanospirillales</taxon>
        <taxon>Oceanospirillaceae</taxon>
        <taxon>Thalassolituus</taxon>
    </lineage>
</organism>
<dbReference type="PANTHER" id="PTHR42790">
    <property type="entry name" value="AMINOTRANSFERASE"/>
    <property type="match status" value="1"/>
</dbReference>
<dbReference type="Pfam" id="PF00155">
    <property type="entry name" value="Aminotran_1_2"/>
    <property type="match status" value="1"/>
</dbReference>
<dbReference type="PANTHER" id="PTHR42790:SF19">
    <property type="entry name" value="KYNURENINE_ALPHA-AMINOADIPATE AMINOTRANSFERASE, MITOCHONDRIAL"/>
    <property type="match status" value="1"/>
</dbReference>
<dbReference type="InterPro" id="IPR004839">
    <property type="entry name" value="Aminotransferase_I/II_large"/>
</dbReference>
<dbReference type="SUPFAM" id="SSF53383">
    <property type="entry name" value="PLP-dependent transferases"/>
    <property type="match status" value="1"/>
</dbReference>
<evidence type="ECO:0000313" key="7">
    <source>
        <dbReference type="Proteomes" id="UP001147830"/>
    </source>
</evidence>
<name>A0A9X2WHL4_9GAMM</name>
<dbReference type="InterPro" id="IPR015424">
    <property type="entry name" value="PyrdxlP-dep_Trfase"/>
</dbReference>
<keyword evidence="7" id="KW-1185">Reference proteome</keyword>
<gene>
    <name evidence="6" type="ORF">NYR02_14380</name>
</gene>
<keyword evidence="2 6" id="KW-0032">Aminotransferase</keyword>
<reference evidence="6" key="2">
    <citation type="submission" date="2022-08" db="EMBL/GenBank/DDBJ databases">
        <authorList>
            <person name="Dong C."/>
        </authorList>
    </citation>
    <scope>NUCLEOTIDE SEQUENCE</scope>
    <source>
        <strain evidence="6">59MF3M-4</strain>
    </source>
</reference>
<dbReference type="Proteomes" id="UP001147830">
    <property type="component" value="Unassembled WGS sequence"/>
</dbReference>
<dbReference type="EMBL" id="JAOANI010000022">
    <property type="protein sequence ID" value="MCT7360205.1"/>
    <property type="molecule type" value="Genomic_DNA"/>
</dbReference>
<evidence type="ECO:0000259" key="5">
    <source>
        <dbReference type="Pfam" id="PF00155"/>
    </source>
</evidence>
<proteinExistence type="predicted"/>